<protein>
    <submittedName>
        <fullName evidence="13">Inter-alpha-trypsin inhibitor heavy chain H5</fullName>
    </submittedName>
</protein>
<evidence type="ECO:0000256" key="4">
    <source>
        <dbReference type="ARBA" id="ARBA00022690"/>
    </source>
</evidence>
<dbReference type="Proteomes" id="UP000515150">
    <property type="component" value="Chromosome 9"/>
</dbReference>
<dbReference type="InParanoid" id="A0A6P7NCY7"/>
<dbReference type="PANTHER" id="PTHR10338:SF62">
    <property type="entry name" value="INTER-ALPHA-TRYPSIN INHIBITOR HEAVY CHAIN H5"/>
    <property type="match status" value="1"/>
</dbReference>
<sequence length="988" mass="108562">MLLWALLMGVSATALGQLGDSPLDEDADFDLRDFNLDVAPRRLPRQVKTLLTKETKPHIQELSVKTTIISRYAFTAVYCAMLNRHSAAADGVFQFQIPAGAYVSNFTMIIGGRVYQSEVRPKEKRVKQEKGKPRNQESGDTSPEAEVELFRMQVSIPGRNRAVFLLTYEQLLLRRLGRYEHVTSLRPLQLVSRLSLDVTVVDHSPITDLEVLPLRNGRSNGANGPSAAKAPGSPVRPEPPITTAVKQEKNVYRITFSPNIIQQAKITTNGLLGDFVIRYDVQRDMGIGDIQVLNGHFVHYFAPKDLPVVPKNVVFVIDTSASMMGTKIRQTKDALFTILRDLRPEDHFNFISFSNKIKVWQPNRLVPVTPLTVRDAKKFILTLVPNGGTNIDGAIGAGSSLLRGYLSGPDSSPNSVSLIIFLTDGRPTVGETQSVAILGNARSAVQEKFCIFSIGIGNDVDYRLLERMALENCGMMRRIHEEADAGAMLKGFYDEIGTPLLSDIRINYTENSVQYVTQHLFTNYFNGSEIVVAGKLANRSAESLHVQVTASNSDKSIVLETDVPLRRRQVETEERVREATAATAAGAKAPGSGSGGSQGLDNVLGSIEDFVERVWGFLSVKEELRSRLSSQTSKEREEHIHQATNLSLTYNFLTPLTNLLVERPVALADGSMAPAPTVTPQPRETGSPDNDLPGDTRDRRPQKPDERPSGQTSPLSNRIGQVEKRPAKKTITISKTSADGDPHFVVDFPLSKLTVCFNINGDAGHVLRLVSDHRSSGVTVNGKLIGAPAPPGSHKQQRTYFSTITLVVDRPRRAYIEVTPKKVILDGRDRMVLPCHSTAAVDSGAVSLAVVGKSNVTVTVGGNISFVILLHQYKNPAPYQRDHLGFYIANSRGLSPSCHGLLGQFLHEDVGLAERPAQGDGKPSRVLKVKGRSVPVVPKSRRIYSGTQNVDCWFAKNNAAKLIEGRYEDYVVPHMFDTGDWPHGTNRV</sequence>
<evidence type="ECO:0000256" key="2">
    <source>
        <dbReference type="ARBA" id="ARBA00010158"/>
    </source>
</evidence>
<keyword evidence="12" id="KW-1185">Reference proteome</keyword>
<evidence type="ECO:0000256" key="1">
    <source>
        <dbReference type="ARBA" id="ARBA00004613"/>
    </source>
</evidence>
<feature type="compositionally biased region" description="Basic and acidic residues" evidence="8">
    <location>
        <begin position="126"/>
        <end position="137"/>
    </location>
</feature>
<dbReference type="InterPro" id="IPR050934">
    <property type="entry name" value="ITIH"/>
</dbReference>
<dbReference type="Pfam" id="PF08487">
    <property type="entry name" value="VIT"/>
    <property type="match status" value="1"/>
</dbReference>
<comment type="subcellular location">
    <subcellularLocation>
        <location evidence="1">Secreted</location>
    </subcellularLocation>
</comment>
<feature type="domain" description="VIT" evidence="11">
    <location>
        <begin position="43"/>
        <end position="170"/>
    </location>
</feature>
<dbReference type="PANTHER" id="PTHR10338">
    <property type="entry name" value="INTER-ALPHA-TRYPSIN INHIBITOR HEAVY CHAIN FAMILY MEMBER"/>
    <property type="match status" value="1"/>
</dbReference>
<accession>A0A6P7NCY7</accession>
<keyword evidence="7" id="KW-0325">Glycoprotein</keyword>
<feature type="compositionally biased region" description="Polar residues" evidence="8">
    <location>
        <begin position="678"/>
        <end position="688"/>
    </location>
</feature>
<dbReference type="GO" id="GO:0004867">
    <property type="term" value="F:serine-type endopeptidase inhibitor activity"/>
    <property type="evidence" value="ECO:0007669"/>
    <property type="project" value="UniProtKB-KW"/>
</dbReference>
<feature type="compositionally biased region" description="Basic and acidic residues" evidence="8">
    <location>
        <begin position="694"/>
        <end position="708"/>
    </location>
</feature>
<name>A0A6P7NCY7_BETSP</name>
<gene>
    <name evidence="13" type="primary">itih5</name>
</gene>
<keyword evidence="4" id="KW-0646">Protease inhibitor</keyword>
<dbReference type="CTD" id="80760"/>
<dbReference type="PROSITE" id="PS50234">
    <property type="entry name" value="VWFA"/>
    <property type="match status" value="1"/>
</dbReference>
<keyword evidence="3" id="KW-0964">Secreted</keyword>
<dbReference type="InterPro" id="IPR002035">
    <property type="entry name" value="VWF_A"/>
</dbReference>
<evidence type="ECO:0000256" key="5">
    <source>
        <dbReference type="ARBA" id="ARBA00022729"/>
    </source>
</evidence>
<dbReference type="Pfam" id="PF06668">
    <property type="entry name" value="ITI_HC_C"/>
    <property type="match status" value="1"/>
</dbReference>
<dbReference type="SMART" id="SM00609">
    <property type="entry name" value="VIT"/>
    <property type="match status" value="1"/>
</dbReference>
<feature type="compositionally biased region" description="Low complexity" evidence="8">
    <location>
        <begin position="579"/>
        <end position="591"/>
    </location>
</feature>
<dbReference type="PROSITE" id="PS51468">
    <property type="entry name" value="VIT"/>
    <property type="match status" value="1"/>
</dbReference>
<evidence type="ECO:0000259" key="11">
    <source>
        <dbReference type="PROSITE" id="PS51468"/>
    </source>
</evidence>
<dbReference type="FunFam" id="3.40.50.410:FF:000013">
    <property type="entry name" value="inter-alpha-trypsin inhibitor heavy chain H2"/>
    <property type="match status" value="1"/>
</dbReference>
<keyword evidence="5 9" id="KW-0732">Signal</keyword>
<feature type="chain" id="PRO_5027538574" evidence="9">
    <location>
        <begin position="17"/>
        <end position="988"/>
    </location>
</feature>
<feature type="region of interest" description="Disordered" evidence="8">
    <location>
        <begin position="120"/>
        <end position="144"/>
    </location>
</feature>
<dbReference type="GO" id="GO:0030212">
    <property type="term" value="P:hyaluronan metabolic process"/>
    <property type="evidence" value="ECO:0007669"/>
    <property type="project" value="InterPro"/>
</dbReference>
<evidence type="ECO:0000313" key="12">
    <source>
        <dbReference type="Proteomes" id="UP000515150"/>
    </source>
</evidence>
<dbReference type="RefSeq" id="XP_029017486.1">
    <property type="nucleotide sequence ID" value="XM_029161653.3"/>
</dbReference>
<evidence type="ECO:0000259" key="10">
    <source>
        <dbReference type="PROSITE" id="PS50234"/>
    </source>
</evidence>
<dbReference type="Pfam" id="PF13768">
    <property type="entry name" value="VWA_3"/>
    <property type="match status" value="1"/>
</dbReference>
<feature type="compositionally biased region" description="Polar residues" evidence="8">
    <location>
        <begin position="709"/>
        <end position="719"/>
    </location>
</feature>
<keyword evidence="6" id="KW-0722">Serine protease inhibitor</keyword>
<dbReference type="KEGG" id="bspl:114861920"/>
<organism evidence="12 13">
    <name type="scientific">Betta splendens</name>
    <name type="common">Siamese fighting fish</name>
    <dbReference type="NCBI Taxonomy" id="158456"/>
    <lineage>
        <taxon>Eukaryota</taxon>
        <taxon>Metazoa</taxon>
        <taxon>Chordata</taxon>
        <taxon>Craniata</taxon>
        <taxon>Vertebrata</taxon>
        <taxon>Euteleostomi</taxon>
        <taxon>Actinopterygii</taxon>
        <taxon>Neopterygii</taxon>
        <taxon>Teleostei</taxon>
        <taxon>Neoteleostei</taxon>
        <taxon>Acanthomorphata</taxon>
        <taxon>Anabantaria</taxon>
        <taxon>Anabantiformes</taxon>
        <taxon>Anabantoidei</taxon>
        <taxon>Osphronemidae</taxon>
        <taxon>Betta</taxon>
    </lineage>
</organism>
<comment type="similarity">
    <text evidence="2">Belongs to the ITIH family.</text>
</comment>
<evidence type="ECO:0000313" key="13">
    <source>
        <dbReference type="RefSeq" id="XP_029017486.1"/>
    </source>
</evidence>
<dbReference type="Gene3D" id="3.40.50.410">
    <property type="entry name" value="von Willebrand factor, type A domain"/>
    <property type="match status" value="1"/>
</dbReference>
<reference evidence="13" key="1">
    <citation type="submission" date="2025-08" db="UniProtKB">
        <authorList>
            <consortium name="RefSeq"/>
        </authorList>
    </citation>
    <scope>IDENTIFICATION</scope>
</reference>
<dbReference type="SUPFAM" id="SSF53300">
    <property type="entry name" value="vWA-like"/>
    <property type="match status" value="1"/>
</dbReference>
<proteinExistence type="inferred from homology"/>
<feature type="region of interest" description="Disordered" evidence="8">
    <location>
        <begin position="214"/>
        <end position="240"/>
    </location>
</feature>
<dbReference type="SMART" id="SM00327">
    <property type="entry name" value="VWA"/>
    <property type="match status" value="1"/>
</dbReference>
<dbReference type="InterPro" id="IPR013694">
    <property type="entry name" value="VIT"/>
</dbReference>
<dbReference type="OrthoDB" id="299997at2759"/>
<dbReference type="InterPro" id="IPR036465">
    <property type="entry name" value="vWFA_dom_sf"/>
</dbReference>
<dbReference type="GeneID" id="114861920"/>
<feature type="signal peptide" evidence="9">
    <location>
        <begin position="1"/>
        <end position="16"/>
    </location>
</feature>
<dbReference type="InterPro" id="IPR010600">
    <property type="entry name" value="ITI_HC_C"/>
</dbReference>
<feature type="domain" description="VWFA" evidence="10">
    <location>
        <begin position="312"/>
        <end position="496"/>
    </location>
</feature>
<evidence type="ECO:0000256" key="6">
    <source>
        <dbReference type="ARBA" id="ARBA00022900"/>
    </source>
</evidence>
<evidence type="ECO:0000256" key="7">
    <source>
        <dbReference type="ARBA" id="ARBA00023180"/>
    </source>
</evidence>
<feature type="region of interest" description="Disordered" evidence="8">
    <location>
        <begin position="671"/>
        <end position="735"/>
    </location>
</feature>
<evidence type="ECO:0000256" key="8">
    <source>
        <dbReference type="SAM" id="MobiDB-lite"/>
    </source>
</evidence>
<evidence type="ECO:0000256" key="3">
    <source>
        <dbReference type="ARBA" id="ARBA00022525"/>
    </source>
</evidence>
<feature type="region of interest" description="Disordered" evidence="8">
    <location>
        <begin position="571"/>
        <end position="598"/>
    </location>
</feature>
<dbReference type="AlphaFoldDB" id="A0A6P7NCY7"/>
<dbReference type="GO" id="GO:0005576">
    <property type="term" value="C:extracellular region"/>
    <property type="evidence" value="ECO:0007669"/>
    <property type="project" value="UniProtKB-SubCell"/>
</dbReference>
<evidence type="ECO:0000256" key="9">
    <source>
        <dbReference type="SAM" id="SignalP"/>
    </source>
</evidence>